<accession>A0ABQ9L5D9</accession>
<evidence type="ECO:0000259" key="2">
    <source>
        <dbReference type="Pfam" id="PF25896"/>
    </source>
</evidence>
<feature type="region of interest" description="Disordered" evidence="1">
    <location>
        <begin position="126"/>
        <end position="154"/>
    </location>
</feature>
<evidence type="ECO:0000313" key="3">
    <source>
        <dbReference type="EMBL" id="KAJ9159867.1"/>
    </source>
</evidence>
<comment type="caution">
    <text evidence="3">The sequence shown here is derived from an EMBL/GenBank/DDBJ whole genome shotgun (WGS) entry which is preliminary data.</text>
</comment>
<name>A0ABQ9L5D9_HEVBR</name>
<feature type="compositionally biased region" description="Polar residues" evidence="1">
    <location>
        <begin position="130"/>
        <end position="146"/>
    </location>
</feature>
<feature type="region of interest" description="Disordered" evidence="1">
    <location>
        <begin position="369"/>
        <end position="404"/>
    </location>
</feature>
<dbReference type="Pfam" id="PF25896">
    <property type="entry name" value="HTH_AT3G52170"/>
    <property type="match status" value="1"/>
</dbReference>
<proteinExistence type="predicted"/>
<feature type="compositionally biased region" description="Polar residues" evidence="1">
    <location>
        <begin position="391"/>
        <end position="402"/>
    </location>
</feature>
<dbReference type="EMBL" id="JARPOI010000014">
    <property type="protein sequence ID" value="KAJ9159867.1"/>
    <property type="molecule type" value="Genomic_DNA"/>
</dbReference>
<feature type="compositionally biased region" description="Polar residues" evidence="1">
    <location>
        <begin position="369"/>
        <end position="382"/>
    </location>
</feature>
<dbReference type="Proteomes" id="UP001174677">
    <property type="component" value="Chromosome 14"/>
</dbReference>
<gene>
    <name evidence="3" type="ORF">P3X46_025326</name>
</gene>
<dbReference type="PANTHER" id="PTHR34568:SF1">
    <property type="entry name" value="DNA BINDING PROTEIN"/>
    <property type="match status" value="1"/>
</dbReference>
<evidence type="ECO:0000313" key="4">
    <source>
        <dbReference type="Proteomes" id="UP001174677"/>
    </source>
</evidence>
<dbReference type="EMBL" id="JARPOI010000014">
    <property type="protein sequence ID" value="KAJ9159868.1"/>
    <property type="molecule type" value="Genomic_DNA"/>
</dbReference>
<sequence>MLKAGVRFGIMHSINCGWVGRHTYALAKSSESGGRKSRIRRSKKERKEMVESFIKKHQSLNNGNFPSLNLTHKEVGGSFYTVREIVREIIQENRVLGPAKDLPEEQNTDQLLVKYPLGTISIEPEASLPISPNGSPFASDQYQNTSEEPDLIPDGLNAEPEQQVFNKEQIINGNHISVTNKECDEIKVAKTQVSEALETKKGMEKVAASRTKVIQMADVIVETFPLQPVTQPSNNLDGKSGELRDLNGTVVEKDVEKVPSGPGYVDSKIDGMNLSSNSCLVDDKEVEDLAGPLFEGDSSSVDEKAIKTVEDLPLESSNLFATKDGIVRDTQVDIDVEVKSSRNDEAITETKVVNASNGTQTATLNRTYASTNSSEPITQKEVTGNKADVQHSGNSQKGNNPTLDRINIKSWEGASKNPAESETNPVLAIFKSFIAAFKKFWSE</sequence>
<keyword evidence="4" id="KW-1185">Reference proteome</keyword>
<evidence type="ECO:0000256" key="1">
    <source>
        <dbReference type="SAM" id="MobiDB-lite"/>
    </source>
</evidence>
<protein>
    <recommendedName>
        <fullName evidence="2">AT3G52170-like helix-turn-helix domain-containing protein</fullName>
    </recommendedName>
</protein>
<feature type="domain" description="AT3G52170-like helix-turn-helix" evidence="2">
    <location>
        <begin position="42"/>
        <end position="90"/>
    </location>
</feature>
<dbReference type="InterPro" id="IPR058941">
    <property type="entry name" value="HTH_AT3G52170-like"/>
</dbReference>
<dbReference type="PANTHER" id="PTHR34568">
    <property type="entry name" value="RRM DOMAIN-CONTAINING PROTEIN"/>
    <property type="match status" value="1"/>
</dbReference>
<dbReference type="EMBL" id="JARPOI010000014">
    <property type="protein sequence ID" value="KAJ9159869.1"/>
    <property type="molecule type" value="Genomic_DNA"/>
</dbReference>
<dbReference type="InterPro" id="IPR058942">
    <property type="entry name" value="AT3G52170-like"/>
</dbReference>
<reference evidence="3" key="1">
    <citation type="journal article" date="2023" name="Plant Biotechnol. J.">
        <title>Chromosome-level wild Hevea brasiliensis genome provides new tools for genomic-assisted breeding and valuable loci to elevate rubber yield.</title>
        <authorList>
            <person name="Cheng H."/>
            <person name="Song X."/>
            <person name="Hu Y."/>
            <person name="Wu T."/>
            <person name="Yang Q."/>
            <person name="An Z."/>
            <person name="Feng S."/>
            <person name="Deng Z."/>
            <person name="Wu W."/>
            <person name="Zeng X."/>
            <person name="Tu M."/>
            <person name="Wang X."/>
            <person name="Huang H."/>
        </authorList>
    </citation>
    <scope>NUCLEOTIDE SEQUENCE</scope>
    <source>
        <strain evidence="3">MT/VB/25A 57/8</strain>
    </source>
</reference>
<organism evidence="3 4">
    <name type="scientific">Hevea brasiliensis</name>
    <name type="common">Para rubber tree</name>
    <name type="synonym">Siphonia brasiliensis</name>
    <dbReference type="NCBI Taxonomy" id="3981"/>
    <lineage>
        <taxon>Eukaryota</taxon>
        <taxon>Viridiplantae</taxon>
        <taxon>Streptophyta</taxon>
        <taxon>Embryophyta</taxon>
        <taxon>Tracheophyta</taxon>
        <taxon>Spermatophyta</taxon>
        <taxon>Magnoliopsida</taxon>
        <taxon>eudicotyledons</taxon>
        <taxon>Gunneridae</taxon>
        <taxon>Pentapetalae</taxon>
        <taxon>rosids</taxon>
        <taxon>fabids</taxon>
        <taxon>Malpighiales</taxon>
        <taxon>Euphorbiaceae</taxon>
        <taxon>Crotonoideae</taxon>
        <taxon>Micrandreae</taxon>
        <taxon>Hevea</taxon>
    </lineage>
</organism>